<dbReference type="AlphaFoldDB" id="A0A2Y9A7L2"/>
<dbReference type="PANTHER" id="PTHR40630:SF1">
    <property type="entry name" value="DNA-BINDING PROTEIN"/>
    <property type="match status" value="1"/>
</dbReference>
<evidence type="ECO:0008006" key="3">
    <source>
        <dbReference type="Google" id="ProtNLM"/>
    </source>
</evidence>
<name>A0A2Y9A7L2_9MICO</name>
<reference evidence="1 2" key="1">
    <citation type="submission" date="2016-10" db="EMBL/GenBank/DDBJ databases">
        <authorList>
            <person name="Cai Z."/>
        </authorList>
    </citation>
    <scope>NUCLEOTIDE SEQUENCE [LARGE SCALE GENOMIC DNA]</scope>
    <source>
        <strain evidence="1 2">CGMCC 1.10826</strain>
    </source>
</reference>
<keyword evidence="2" id="KW-1185">Reference proteome</keyword>
<dbReference type="RefSeq" id="WP_110851800.1">
    <property type="nucleotide sequence ID" value="NZ_QKLZ01000003.1"/>
</dbReference>
<proteinExistence type="predicted"/>
<protein>
    <recommendedName>
        <fullName evidence="3">DUF3140 domain-containing protein</fullName>
    </recommendedName>
</protein>
<organism evidence="1 2">
    <name type="scientific">Georgenia satyanarayanai</name>
    <dbReference type="NCBI Taxonomy" id="860221"/>
    <lineage>
        <taxon>Bacteria</taxon>
        <taxon>Bacillati</taxon>
        <taxon>Actinomycetota</taxon>
        <taxon>Actinomycetes</taxon>
        <taxon>Micrococcales</taxon>
        <taxon>Bogoriellaceae</taxon>
        <taxon>Georgenia</taxon>
    </lineage>
</organism>
<dbReference type="PANTHER" id="PTHR40630">
    <property type="entry name" value="POSSIBLE DNA-BINDING PROTEIN"/>
    <property type="match status" value="1"/>
</dbReference>
<evidence type="ECO:0000313" key="1">
    <source>
        <dbReference type="EMBL" id="SSA39956.1"/>
    </source>
</evidence>
<dbReference type="EMBL" id="UETB01000003">
    <property type="protein sequence ID" value="SSA39956.1"/>
    <property type="molecule type" value="Genomic_DNA"/>
</dbReference>
<accession>A0A2Y9A7L2</accession>
<dbReference type="OrthoDB" id="513524at2"/>
<evidence type="ECO:0000313" key="2">
    <source>
        <dbReference type="Proteomes" id="UP000250222"/>
    </source>
</evidence>
<dbReference type="Pfam" id="PF11338">
    <property type="entry name" value="DUF3140"/>
    <property type="match status" value="1"/>
</dbReference>
<dbReference type="Proteomes" id="UP000250222">
    <property type="component" value="Unassembled WGS sequence"/>
</dbReference>
<gene>
    <name evidence="1" type="ORF">SAMN05216184_103138</name>
</gene>
<dbReference type="InterPro" id="IPR021487">
    <property type="entry name" value="DUF3140"/>
</dbReference>
<sequence length="112" mass="12271">MAEDLVSDQLWEDFHTVVNMTSRELQEWLATADSGDGVDALPDQAGSDRSRQVLGVLAKRRTDLTPDDVTLMEGVVAEITELRGDDAETRAGDAAWRHRLMSLGHDPLKPAG</sequence>